<dbReference type="Gene3D" id="2.60.40.10">
    <property type="entry name" value="Immunoglobulins"/>
    <property type="match status" value="1"/>
</dbReference>
<evidence type="ECO:0000313" key="4">
    <source>
        <dbReference type="EMBL" id="ERN51805.1"/>
    </source>
</evidence>
<evidence type="ECO:0000313" key="5">
    <source>
        <dbReference type="Proteomes" id="UP000017170"/>
    </source>
</evidence>
<sequence length="919" mass="96023">MAYQPKSYRKFLATSVAVAAVATVAAPAGAASSFPDVVPGSYYEEAVNYLTSQDVIKGLPGGIYAPLTNVDRAQFSVILAGALDLELSDNPKRVFPDVNPNSYYGAAVEALFNAGIVDGDQKGNFNPTNSIDRASVAKMVVEAFGFEQDSSVRIPFNDVVAGSWYEGYVNTLYSVGVVNGTTANTFSPQGTVDRAQAAVFVYNALLQAGVDPEEPGDEEAVANVKAINNTTVEVTFEDAVADVKALDFAIEGLTVSNAVVKQTDSKTVVLTTSAQTGGEEYTVTVNNATVGTFEGISAVVPTAVNVVERSLQGVVGKEVTVQAQVTVPAGQSKAGIPVTFNIDRGSDTTLAPQILGEALTDENGVATYTYTRYTAGNDTVTTYATGNRTVSSTGVVYWAAAKQLVVSELTEGNSLANDTKKSYKVTGAANTSYYVAIKENINVTPDKVTRVFVQDDATNTFVTPYELTTGSDVFARVTTDANGEASFTVYGSNLSATPVVYRPASLIDPVYSATALQTQAPTVNFSQVDRLAVSVVAEGSANSAASSYLTGTTGQAFDATSVGGRTYTVTVTDKDGKLAPKGTKAYVTFEEDNINGTVYFSTAKDAFEAVTTNTVKEITVGENGQASFRVAGHGATTFVKPTVFLNTAGSTATPALDKADIQSVAEVTYFKDAVVRNALLTVEDVDGEEVSSLITGTDAYFTYQSVDQNGFAYRPSTTNYQLTFDVTSTFGNAIVKDALGATLSPEQNLGNTKTYKVASDSTGKAVVRVTSDNADTVTVNVTGASGILPTKSASVSFTAQAPTLERVNSATTVNAVIAALTDSSLTPDFDDLSAAQKQAVATEVLNKRPGSGYTQTGLETAYKTAYQAQVDAANQAAAQPVIDAIGNLNNTSLTFEADVAAARAAYDGLTATQQALVTN</sequence>
<feature type="signal peptide" evidence="2">
    <location>
        <begin position="1"/>
        <end position="30"/>
    </location>
</feature>
<dbReference type="AlphaFoldDB" id="U6SLL1"/>
<feature type="chain" id="PRO_5004679348" description="SLH domain-containing protein" evidence="2">
    <location>
        <begin position="31"/>
        <end position="919"/>
    </location>
</feature>
<evidence type="ECO:0000256" key="2">
    <source>
        <dbReference type="SAM" id="SignalP"/>
    </source>
</evidence>
<accession>U6SLL1</accession>
<dbReference type="PROSITE" id="PS51272">
    <property type="entry name" value="SLH"/>
    <property type="match status" value="3"/>
</dbReference>
<evidence type="ECO:0000256" key="1">
    <source>
        <dbReference type="ARBA" id="ARBA00022729"/>
    </source>
</evidence>
<keyword evidence="1 2" id="KW-0732">Signal</keyword>
<protein>
    <recommendedName>
        <fullName evidence="3">SLH domain-containing protein</fullName>
    </recommendedName>
</protein>
<dbReference type="EMBL" id="ATAE01000042">
    <property type="protein sequence ID" value="ERN51805.1"/>
    <property type="molecule type" value="Genomic_DNA"/>
</dbReference>
<name>U6SLL1_9BACI</name>
<feature type="non-terminal residue" evidence="4">
    <location>
        <position position="919"/>
    </location>
</feature>
<dbReference type="InterPro" id="IPR008964">
    <property type="entry name" value="Invasin/intimin_cell_adhesion"/>
</dbReference>
<reference evidence="4 5" key="1">
    <citation type="journal article" date="2013" name="Genome Announc.">
        <title>Genome Sequence of the Extreme Obligate Alkaliphile Bacillus marmarensis Strain DSM 21297.</title>
        <authorList>
            <person name="Wernick D.G."/>
            <person name="Choi K.Y."/>
            <person name="Tat C.A."/>
            <person name="Lafontaine Rivera J.G."/>
            <person name="Liao J.C."/>
        </authorList>
    </citation>
    <scope>NUCLEOTIDE SEQUENCE [LARGE SCALE GENOMIC DNA]</scope>
    <source>
        <strain evidence="4 5">DSM 21297</strain>
    </source>
</reference>
<feature type="domain" description="SLH" evidence="3">
    <location>
        <begin position="152"/>
        <end position="215"/>
    </location>
</feature>
<dbReference type="Pfam" id="PF00395">
    <property type="entry name" value="SLH"/>
    <property type="match status" value="3"/>
</dbReference>
<dbReference type="Gene3D" id="2.60.40.1220">
    <property type="match status" value="1"/>
</dbReference>
<evidence type="ECO:0000259" key="3">
    <source>
        <dbReference type="PROSITE" id="PS51272"/>
    </source>
</evidence>
<comment type="caution">
    <text evidence="4">The sequence shown here is derived from an EMBL/GenBank/DDBJ whole genome shotgun (WGS) entry which is preliminary data.</text>
</comment>
<dbReference type="SUPFAM" id="SSF49373">
    <property type="entry name" value="Invasin/intimin cell-adhesion fragments"/>
    <property type="match status" value="1"/>
</dbReference>
<dbReference type="PROSITE" id="PS51318">
    <property type="entry name" value="TAT"/>
    <property type="match status" value="1"/>
</dbReference>
<gene>
    <name evidence="4" type="ORF">A33I_18510</name>
</gene>
<dbReference type="Proteomes" id="UP000017170">
    <property type="component" value="Unassembled WGS sequence"/>
</dbReference>
<feature type="domain" description="SLH" evidence="3">
    <location>
        <begin position="30"/>
        <end position="93"/>
    </location>
</feature>
<feature type="domain" description="SLH" evidence="3">
    <location>
        <begin position="94"/>
        <end position="151"/>
    </location>
</feature>
<organism evidence="4 5">
    <name type="scientific">Alkalihalophilus marmarensis DSM 21297</name>
    <dbReference type="NCBI Taxonomy" id="1188261"/>
    <lineage>
        <taxon>Bacteria</taxon>
        <taxon>Bacillati</taxon>
        <taxon>Bacillota</taxon>
        <taxon>Bacilli</taxon>
        <taxon>Bacillales</taxon>
        <taxon>Bacillaceae</taxon>
        <taxon>Alkalihalophilus</taxon>
    </lineage>
</organism>
<dbReference type="InterPro" id="IPR001119">
    <property type="entry name" value="SLH_dom"/>
</dbReference>
<dbReference type="InterPro" id="IPR013783">
    <property type="entry name" value="Ig-like_fold"/>
</dbReference>
<dbReference type="InterPro" id="IPR006311">
    <property type="entry name" value="TAT_signal"/>
</dbReference>
<proteinExistence type="predicted"/>
<dbReference type="InterPro" id="IPR014755">
    <property type="entry name" value="Cu-Rt/internalin_Ig-like"/>
</dbReference>
<keyword evidence="5" id="KW-1185">Reference proteome</keyword>
<dbReference type="RefSeq" id="WP_022629257.1">
    <property type="nucleotide sequence ID" value="NZ_ATAE01000042.1"/>
</dbReference>